<dbReference type="OrthoDB" id="1848038at2759"/>
<comment type="catalytic activity">
    <reaction evidence="1 6">
        <text>Hydrolysis of terminal non-reducing beta-D-fructofuranoside residues in beta-D-fructofuranosides.</text>
        <dbReference type="EC" id="3.2.1.26"/>
    </reaction>
</comment>
<dbReference type="GO" id="GO:0048510">
    <property type="term" value="P:regulation of timing of transition from vegetative to reproductive phase"/>
    <property type="evidence" value="ECO:0007669"/>
    <property type="project" value="EnsemblPlants"/>
</dbReference>
<dbReference type="PANTHER" id="PTHR31916">
    <property type="match status" value="1"/>
</dbReference>
<feature type="compositionally biased region" description="Basic and acidic residues" evidence="7">
    <location>
        <begin position="151"/>
        <end position="164"/>
    </location>
</feature>
<dbReference type="Gramene" id="ESQ49391">
    <property type="protein sequence ID" value="ESQ49391"/>
    <property type="gene ID" value="EUTSA_v10020219mg"/>
</dbReference>
<dbReference type="SUPFAM" id="SSF48208">
    <property type="entry name" value="Six-hairpin glycosidases"/>
    <property type="match status" value="1"/>
</dbReference>
<evidence type="ECO:0000256" key="7">
    <source>
        <dbReference type="SAM" id="MobiDB-lite"/>
    </source>
</evidence>
<sequence length="668" mass="75067">MMNSRSCICVSAMKPYCRFLISFRSSSISGFSPPSSAKLLNSSKLQCRKIDSRSIRSGTQCRRIVLDRKAFCDSDSISWGGGSRVLRARVSIGRGRGRGRERGVLVIPRVASDFRNHSTSSLGSHVNSDQSFESIFVKPLVFKELEKTEEIPKKESGKGGEDAKSGNVGVRSEKEQVLSQSEAEKEAWKLLRGAVVNYCGFPVGTVAANDPGDKQTLNYDQVFIRDFVPSAYAFLLDGEGEIVRNFLLHTLQLQSWEKTVDCHSPGPGLMPASFKVKPVPLEGNDGSFEEVLDADFGESAIGRVSPVDSGLWWIILLRAYGKLTGDYTLQERIDVQTGIKLILKLCLADGFDMFPTLLVTDGSCMIDRRMGIHGHPLEIQALFYSALRCAREMLNVNDGTKNLVAAVNNRLSALSFHIREYYWVDIKKINEIYRYNTEEYSADATNKFNIYPDQIPSWLVGWIPNQGGYFIGNLQPAHMDFRFFTLGNLWAVISSLGNQEQNEGVMTLIEEKWGDLVANMPLKICFPALEQDEWRIITGSDPKNTPWSYHNGGSWPTLLWQFTLACIKVGKLELAKKAVAVAEKRLKEDEWPEYYDTRSGRFVGKQSRLYQTWTIAGFLASKKLIEQPEKASLLFWQEDYQLLETCVCGLSKSSARKNKCSRFTPPRS</sequence>
<dbReference type="GO" id="GO:0010029">
    <property type="term" value="P:regulation of seed germination"/>
    <property type="evidence" value="ECO:0007669"/>
    <property type="project" value="EnsemblPlants"/>
</dbReference>
<evidence type="ECO:0000256" key="5">
    <source>
        <dbReference type="ARBA" id="ARBA00023295"/>
    </source>
</evidence>
<dbReference type="EMBL" id="KI517408">
    <property type="protein sequence ID" value="ESQ49391.1"/>
    <property type="molecule type" value="Genomic_DNA"/>
</dbReference>
<dbReference type="GO" id="GO:0004575">
    <property type="term" value="F:sucrose alpha-glucosidase activity"/>
    <property type="evidence" value="ECO:0007669"/>
    <property type="project" value="EnsemblPlants"/>
</dbReference>
<accession>V4NRV0</accession>
<dbReference type="InterPro" id="IPR008928">
    <property type="entry name" value="6-hairpin_glycosidase_sf"/>
</dbReference>
<dbReference type="OMA" id="CCRILIG"/>
<dbReference type="GO" id="GO:0005739">
    <property type="term" value="C:mitochondrion"/>
    <property type="evidence" value="ECO:0007669"/>
    <property type="project" value="EnsemblPlants"/>
</dbReference>
<keyword evidence="3 6" id="KW-0378">Hydrolase</keyword>
<dbReference type="GO" id="GO:0007623">
    <property type="term" value="P:circadian rhythm"/>
    <property type="evidence" value="ECO:0007669"/>
    <property type="project" value="EnsemblPlants"/>
</dbReference>
<gene>
    <name evidence="8" type="ORF">EUTSA_v10020219mg</name>
</gene>
<name>V4NRV0_EUTSA</name>
<comment type="similarity">
    <text evidence="2 6">Belongs to the glycosyl hydrolase 100 family.</text>
</comment>
<dbReference type="KEGG" id="eus:EUTSA_v10020219mg"/>
<dbReference type="PANTHER" id="PTHR31916:SF49">
    <property type="entry name" value="ALKALINE_NEUTRAL INVERTASE C, MITOCHONDRIAL"/>
    <property type="match status" value="1"/>
</dbReference>
<dbReference type="AlphaFoldDB" id="V4NRV0"/>
<evidence type="ECO:0000313" key="9">
    <source>
        <dbReference type="Proteomes" id="UP000030689"/>
    </source>
</evidence>
<dbReference type="FunFam" id="1.50.10.10:FF:000001">
    <property type="entry name" value="probable alkaline/neutral invertase B"/>
    <property type="match status" value="1"/>
</dbReference>
<dbReference type="Pfam" id="PF12899">
    <property type="entry name" value="Glyco_hydro_100"/>
    <property type="match status" value="1"/>
</dbReference>
<dbReference type="InterPro" id="IPR012341">
    <property type="entry name" value="6hp_glycosidase-like_sf"/>
</dbReference>
<proteinExistence type="inferred from homology"/>
<evidence type="ECO:0000313" key="8">
    <source>
        <dbReference type="EMBL" id="ESQ49391.1"/>
    </source>
</evidence>
<dbReference type="InterPro" id="IPR024746">
    <property type="entry name" value="Glyco_hydro_100"/>
</dbReference>
<keyword evidence="5 6" id="KW-0326">Glycosidase</keyword>
<evidence type="ECO:0000256" key="6">
    <source>
        <dbReference type="RuleBase" id="RU367047"/>
    </source>
</evidence>
<reference evidence="8 9" key="1">
    <citation type="journal article" date="2013" name="Front. Plant Sci.">
        <title>The Reference Genome of the Halophytic Plant Eutrema salsugineum.</title>
        <authorList>
            <person name="Yang R."/>
            <person name="Jarvis D.E."/>
            <person name="Chen H."/>
            <person name="Beilstein M.A."/>
            <person name="Grimwood J."/>
            <person name="Jenkins J."/>
            <person name="Shu S."/>
            <person name="Prochnik S."/>
            <person name="Xin M."/>
            <person name="Ma C."/>
            <person name="Schmutz J."/>
            <person name="Wing R.A."/>
            <person name="Mitchell-Olds T."/>
            <person name="Schumaker K.S."/>
            <person name="Wang X."/>
        </authorList>
    </citation>
    <scope>NUCLEOTIDE SEQUENCE [LARGE SCALE GENOMIC DNA]</scope>
</reference>
<keyword evidence="4 6" id="KW-0119">Carbohydrate metabolism</keyword>
<feature type="region of interest" description="Disordered" evidence="7">
    <location>
        <begin position="151"/>
        <end position="176"/>
    </location>
</feature>
<dbReference type="Gene3D" id="1.50.10.10">
    <property type="match status" value="1"/>
</dbReference>
<organism evidence="8 9">
    <name type="scientific">Eutrema salsugineum</name>
    <name type="common">Saltwater cress</name>
    <name type="synonym">Sisymbrium salsugineum</name>
    <dbReference type="NCBI Taxonomy" id="72664"/>
    <lineage>
        <taxon>Eukaryota</taxon>
        <taxon>Viridiplantae</taxon>
        <taxon>Streptophyta</taxon>
        <taxon>Embryophyta</taxon>
        <taxon>Tracheophyta</taxon>
        <taxon>Spermatophyta</taxon>
        <taxon>Magnoliopsida</taxon>
        <taxon>eudicotyledons</taxon>
        <taxon>Gunneridae</taxon>
        <taxon>Pentapetalae</taxon>
        <taxon>rosids</taxon>
        <taxon>malvids</taxon>
        <taxon>Brassicales</taxon>
        <taxon>Brassicaceae</taxon>
        <taxon>Eutremeae</taxon>
        <taxon>Eutrema</taxon>
    </lineage>
</organism>
<comment type="function">
    <text evidence="6">Invertase that cleaves sucrose into glucose and fructose.</text>
</comment>
<dbReference type="STRING" id="72664.V4NRV0"/>
<evidence type="ECO:0000256" key="4">
    <source>
        <dbReference type="ARBA" id="ARBA00023277"/>
    </source>
</evidence>
<dbReference type="EC" id="3.2.1.26" evidence="6"/>
<evidence type="ECO:0000256" key="3">
    <source>
        <dbReference type="ARBA" id="ARBA00022801"/>
    </source>
</evidence>
<dbReference type="GO" id="GO:0033926">
    <property type="term" value="F:endo-alpha-N-acetylgalactosaminidase activity"/>
    <property type="evidence" value="ECO:0007669"/>
    <property type="project" value="UniProtKB-UniRule"/>
</dbReference>
<keyword evidence="9" id="KW-1185">Reference proteome</keyword>
<dbReference type="Proteomes" id="UP000030689">
    <property type="component" value="Unassembled WGS sequence"/>
</dbReference>
<protein>
    <recommendedName>
        <fullName evidence="6">Alkaline/neutral invertase</fullName>
        <ecNumber evidence="6">3.2.1.26</ecNumber>
    </recommendedName>
</protein>
<dbReference type="GO" id="GO:0005987">
    <property type="term" value="P:sucrose catabolic process"/>
    <property type="evidence" value="ECO:0007669"/>
    <property type="project" value="TreeGrafter"/>
</dbReference>
<dbReference type="eggNOG" id="ENOG502QT23">
    <property type="taxonomic scope" value="Eukaryota"/>
</dbReference>
<evidence type="ECO:0000256" key="1">
    <source>
        <dbReference type="ARBA" id="ARBA00000094"/>
    </source>
</evidence>
<evidence type="ECO:0000256" key="2">
    <source>
        <dbReference type="ARBA" id="ARBA00007671"/>
    </source>
</evidence>